<dbReference type="PANTHER" id="PTHR43042">
    <property type="entry name" value="SAM-DEPENDENT METHYLTRANSFERASE"/>
    <property type="match status" value="1"/>
</dbReference>
<evidence type="ECO:0000313" key="5">
    <source>
        <dbReference type="EMBL" id="GAK58370.1"/>
    </source>
</evidence>
<evidence type="ECO:0000256" key="2">
    <source>
        <dbReference type="ARBA" id="ARBA00022679"/>
    </source>
</evidence>
<proteinExistence type="predicted"/>
<keyword evidence="6" id="KW-1185">Reference proteome</keyword>
<evidence type="ECO:0000313" key="6">
    <source>
        <dbReference type="Proteomes" id="UP000030661"/>
    </source>
</evidence>
<dbReference type="Gene3D" id="2.60.40.1180">
    <property type="entry name" value="Golgi alpha-mannosidase II"/>
    <property type="match status" value="1"/>
</dbReference>
<dbReference type="eggNOG" id="COG1092">
    <property type="taxonomic scope" value="Bacteria"/>
</dbReference>
<sequence>MTIQVYYDDWPEYELLDSGHRKKLERFGKYRVIREETKAWWRPELPEQEWEKAIASHHGEDPGKWEFHRAAPQEWRLQFEQLTLEARFTATSKHVGVFPEQTAHWRWIADQIRHAGQREIHVLNLFAYTGIATLIAAAHGASVTHVDSAKGVVAWGKRNQQLSGLDDRPIRWIVDDASKFVQREVRRQRQYDAILMDPPSFGRGPKRELWKIEQHLTDLLADCRQLLSPEPLFVLLTMYSLDQSALLIANLLQDMLRGYGGAIEVGELALKPTSSEKALSMSIFGRWSSG</sequence>
<organism evidence="5">
    <name type="scientific">Vecturithrix granuli</name>
    <dbReference type="NCBI Taxonomy" id="1499967"/>
    <lineage>
        <taxon>Bacteria</taxon>
        <taxon>Candidatus Moduliflexota</taxon>
        <taxon>Candidatus Vecturitrichia</taxon>
        <taxon>Candidatus Vecturitrichales</taxon>
        <taxon>Candidatus Vecturitrichaceae</taxon>
        <taxon>Candidatus Vecturithrix</taxon>
    </lineage>
</organism>
<evidence type="ECO:0000259" key="4">
    <source>
        <dbReference type="Pfam" id="PF10672"/>
    </source>
</evidence>
<dbReference type="STRING" id="1499967.U27_05344"/>
<dbReference type="SUPFAM" id="SSF53335">
    <property type="entry name" value="S-adenosyl-L-methionine-dependent methyltransferases"/>
    <property type="match status" value="1"/>
</dbReference>
<gene>
    <name evidence="5" type="ORF">U27_05344</name>
</gene>
<dbReference type="GO" id="GO:0032259">
    <property type="term" value="P:methylation"/>
    <property type="evidence" value="ECO:0007669"/>
    <property type="project" value="UniProtKB-KW"/>
</dbReference>
<protein>
    <submittedName>
        <fullName evidence="5">SAM-dependent methyltransferase</fullName>
    </submittedName>
</protein>
<dbReference type="InterPro" id="IPR019614">
    <property type="entry name" value="SAM-dep_methyl-trfase"/>
</dbReference>
<feature type="domain" description="S-adenosylmethionine-dependent methyltransferase" evidence="4">
    <location>
        <begin position="92"/>
        <end position="218"/>
    </location>
</feature>
<dbReference type="PANTHER" id="PTHR43042:SF2">
    <property type="entry name" value="SAM-DEPENDENT METHYLTRANSFERASE"/>
    <property type="match status" value="1"/>
</dbReference>
<dbReference type="Pfam" id="PF10672">
    <property type="entry name" value="Methyltrans_SAM"/>
    <property type="match status" value="1"/>
</dbReference>
<dbReference type="HOGENOM" id="CLU_051804_1_0_0"/>
<accession>A0A081C1B5</accession>
<dbReference type="AlphaFoldDB" id="A0A081C1B5"/>
<evidence type="ECO:0000256" key="1">
    <source>
        <dbReference type="ARBA" id="ARBA00022603"/>
    </source>
</evidence>
<dbReference type="EMBL" id="DF820467">
    <property type="protein sequence ID" value="GAK58370.1"/>
    <property type="molecule type" value="Genomic_DNA"/>
</dbReference>
<keyword evidence="1 5" id="KW-0489">Methyltransferase</keyword>
<keyword evidence="3" id="KW-0949">S-adenosyl-L-methionine</keyword>
<dbReference type="InterPro" id="IPR013780">
    <property type="entry name" value="Glyco_hydro_b"/>
</dbReference>
<evidence type="ECO:0000256" key="3">
    <source>
        <dbReference type="ARBA" id="ARBA00022691"/>
    </source>
</evidence>
<dbReference type="CDD" id="cd02440">
    <property type="entry name" value="AdoMet_MTases"/>
    <property type="match status" value="1"/>
</dbReference>
<keyword evidence="2 5" id="KW-0808">Transferase</keyword>
<name>A0A081C1B5_VECG1</name>
<reference evidence="5" key="1">
    <citation type="journal article" date="2015" name="PeerJ">
        <title>First genomic representation of candidate bacterial phylum KSB3 points to enhanced environmental sensing as a trigger of wastewater bulking.</title>
        <authorList>
            <person name="Sekiguchi Y."/>
            <person name="Ohashi A."/>
            <person name="Parks D.H."/>
            <person name="Yamauchi T."/>
            <person name="Tyson G.W."/>
            <person name="Hugenholtz P."/>
        </authorList>
    </citation>
    <scope>NUCLEOTIDE SEQUENCE [LARGE SCALE GENOMIC DNA]</scope>
</reference>
<dbReference type="Proteomes" id="UP000030661">
    <property type="component" value="Unassembled WGS sequence"/>
</dbReference>
<dbReference type="InterPro" id="IPR029063">
    <property type="entry name" value="SAM-dependent_MTases_sf"/>
</dbReference>
<dbReference type="Gene3D" id="3.40.50.150">
    <property type="entry name" value="Vaccinia Virus protein VP39"/>
    <property type="match status" value="1"/>
</dbReference>
<dbReference type="GO" id="GO:0008168">
    <property type="term" value="F:methyltransferase activity"/>
    <property type="evidence" value="ECO:0007669"/>
    <property type="project" value="UniProtKB-KW"/>
</dbReference>